<dbReference type="OrthoDB" id="5819478at2759"/>
<reference evidence="3" key="2">
    <citation type="journal article" date="2023" name="IMA Fungus">
        <title>Comparative genomic study of the Penicillium genus elucidates a diverse pangenome and 15 lateral gene transfer events.</title>
        <authorList>
            <person name="Petersen C."/>
            <person name="Sorensen T."/>
            <person name="Nielsen M.R."/>
            <person name="Sondergaard T.E."/>
            <person name="Sorensen J.L."/>
            <person name="Fitzpatrick D.A."/>
            <person name="Frisvad J.C."/>
            <person name="Nielsen K.L."/>
        </authorList>
    </citation>
    <scope>NUCLEOTIDE SEQUENCE</scope>
    <source>
        <strain evidence="3">IBT 15544</strain>
    </source>
</reference>
<accession>A0A9W9JKU8</accession>
<feature type="transmembrane region" description="Helical" evidence="1">
    <location>
        <begin position="364"/>
        <end position="388"/>
    </location>
</feature>
<gene>
    <name evidence="3" type="ORF">N7498_007896</name>
</gene>
<protein>
    <recommendedName>
        <fullName evidence="2">Glycosyltransferase 2-like domain-containing protein</fullName>
    </recommendedName>
</protein>
<keyword evidence="1" id="KW-0472">Membrane</keyword>
<dbReference type="EMBL" id="JAPQKR010000014">
    <property type="protein sequence ID" value="KAJ5198779.1"/>
    <property type="molecule type" value="Genomic_DNA"/>
</dbReference>
<evidence type="ECO:0000256" key="1">
    <source>
        <dbReference type="SAM" id="Phobius"/>
    </source>
</evidence>
<feature type="domain" description="Glycosyltransferase 2-like" evidence="2">
    <location>
        <begin position="177"/>
        <end position="405"/>
    </location>
</feature>
<dbReference type="InterPro" id="IPR001173">
    <property type="entry name" value="Glyco_trans_2-like"/>
</dbReference>
<comment type="caution">
    <text evidence="3">The sequence shown here is derived from an EMBL/GenBank/DDBJ whole genome shotgun (WGS) entry which is preliminary data.</text>
</comment>
<name>A0A9W9JKU8_9EURO</name>
<dbReference type="Proteomes" id="UP001150904">
    <property type="component" value="Unassembled WGS sequence"/>
</dbReference>
<organism evidence="3 4">
    <name type="scientific">Penicillium cinerascens</name>
    <dbReference type="NCBI Taxonomy" id="70096"/>
    <lineage>
        <taxon>Eukaryota</taxon>
        <taxon>Fungi</taxon>
        <taxon>Dikarya</taxon>
        <taxon>Ascomycota</taxon>
        <taxon>Pezizomycotina</taxon>
        <taxon>Eurotiomycetes</taxon>
        <taxon>Eurotiomycetidae</taxon>
        <taxon>Eurotiales</taxon>
        <taxon>Aspergillaceae</taxon>
        <taxon>Penicillium</taxon>
    </lineage>
</organism>
<dbReference type="AlphaFoldDB" id="A0A9W9JKU8"/>
<sequence length="505" mass="56844">MAHHHQVTYTLQGADRESKKVLQRRSVTGSKLLEDGEQVLGGDLALDVLRVNSSQEESKSFLGGEEVIHAIILPNYKEDIDTLRTTLHVLASHPRASSQYEIYLAMEQKEMEAATKAAELISTFETAFAHVRVTFHPAGLPGEIAGKSSNVAFAARHILNTHARDEEDDPLMKELVADTHLLQDYFCEIRRLHFDNIASSERSFYCCPIIFDRNSSKTPILVRCADLMWGFAGVSAMYPSSPIMIPTSVYTIPLQLAKMVGGWDSDATAIGEDMHMLLKCYFGTNGDIITRAVYSAASQCNISSDGNLGWRRTTDILAARYLQALRHMWGALDTGFAIRKSFGNLSRPNWRLFFRGKQWALAHLLWEAHFLPCFLTIILIISSIYSALTPPNQIHPDLDWAFQFTALLRVCSFVMMNICMFVYDYWHYLCVNTRSMDMMDAGVVDAGFSFRNSWDRGCLLDRIIFPVAGTIYGPVPAVQAVLSHFWTDKLVYQVSQKPSFLSNPV</sequence>
<dbReference type="RefSeq" id="XP_058307207.1">
    <property type="nucleotide sequence ID" value="XM_058454958.1"/>
</dbReference>
<evidence type="ECO:0000259" key="2">
    <source>
        <dbReference type="Pfam" id="PF13632"/>
    </source>
</evidence>
<dbReference type="PANTHER" id="PTHR36851">
    <property type="entry name" value="UNNAMED PRODUCT"/>
    <property type="match status" value="1"/>
</dbReference>
<dbReference type="PANTHER" id="PTHR36851:SF1">
    <property type="entry name" value="GLYCO_TRANS_2-LIKE DOMAIN-CONTAINING PROTEIN"/>
    <property type="match status" value="1"/>
</dbReference>
<evidence type="ECO:0000313" key="3">
    <source>
        <dbReference type="EMBL" id="KAJ5198779.1"/>
    </source>
</evidence>
<keyword evidence="4" id="KW-1185">Reference proteome</keyword>
<reference evidence="3" key="1">
    <citation type="submission" date="2022-12" db="EMBL/GenBank/DDBJ databases">
        <authorList>
            <person name="Petersen C."/>
        </authorList>
    </citation>
    <scope>NUCLEOTIDE SEQUENCE</scope>
    <source>
        <strain evidence="3">IBT 15544</strain>
    </source>
</reference>
<proteinExistence type="predicted"/>
<dbReference type="GeneID" id="83182259"/>
<keyword evidence="1" id="KW-0812">Transmembrane</keyword>
<evidence type="ECO:0000313" key="4">
    <source>
        <dbReference type="Proteomes" id="UP001150904"/>
    </source>
</evidence>
<keyword evidence="1" id="KW-1133">Transmembrane helix</keyword>
<feature type="transmembrane region" description="Helical" evidence="1">
    <location>
        <begin position="400"/>
        <end position="426"/>
    </location>
</feature>
<dbReference type="Pfam" id="PF13632">
    <property type="entry name" value="Glyco_trans_2_3"/>
    <property type="match status" value="1"/>
</dbReference>